<keyword evidence="2" id="KW-1185">Reference proteome</keyword>
<evidence type="ECO:0000313" key="1">
    <source>
        <dbReference type="EMBL" id="MCQ4638497.1"/>
    </source>
</evidence>
<name>A0ABT1RTF5_9FIRM</name>
<accession>A0ABT1RTF5</accession>
<gene>
    <name evidence="1" type="ORF">NE619_17345</name>
</gene>
<protein>
    <submittedName>
        <fullName evidence="1">Uncharacterized protein</fullName>
    </submittedName>
</protein>
<organism evidence="1 2">
    <name type="scientific">Anaerovorax odorimutans</name>
    <dbReference type="NCBI Taxonomy" id="109327"/>
    <lineage>
        <taxon>Bacteria</taxon>
        <taxon>Bacillati</taxon>
        <taxon>Bacillota</taxon>
        <taxon>Clostridia</taxon>
        <taxon>Peptostreptococcales</taxon>
        <taxon>Anaerovoracaceae</taxon>
        <taxon>Anaerovorax</taxon>
    </lineage>
</organism>
<comment type="caution">
    <text evidence="1">The sequence shown here is derived from an EMBL/GenBank/DDBJ whole genome shotgun (WGS) entry which is preliminary data.</text>
</comment>
<dbReference type="RefSeq" id="WP_256133697.1">
    <property type="nucleotide sequence ID" value="NZ_JANFXK010000032.1"/>
</dbReference>
<dbReference type="Proteomes" id="UP001524502">
    <property type="component" value="Unassembled WGS sequence"/>
</dbReference>
<dbReference type="EMBL" id="JANFXK010000032">
    <property type="protein sequence ID" value="MCQ4638497.1"/>
    <property type="molecule type" value="Genomic_DNA"/>
</dbReference>
<evidence type="ECO:0000313" key="2">
    <source>
        <dbReference type="Proteomes" id="UP001524502"/>
    </source>
</evidence>
<proteinExistence type="predicted"/>
<reference evidence="1 2" key="1">
    <citation type="submission" date="2022-06" db="EMBL/GenBank/DDBJ databases">
        <title>Isolation of gut microbiota from human fecal samples.</title>
        <authorList>
            <person name="Pamer E.G."/>
            <person name="Barat B."/>
            <person name="Waligurski E."/>
            <person name="Medina S."/>
            <person name="Paddock L."/>
            <person name="Mostad J."/>
        </authorList>
    </citation>
    <scope>NUCLEOTIDE SEQUENCE [LARGE SCALE GENOMIC DNA]</scope>
    <source>
        <strain evidence="1 2">SL.3.17</strain>
    </source>
</reference>
<sequence length="201" mass="23799">MKAITSEKKIFVTPNIQDDEEAIALKMKQIHPKLLGLFCPVKYELIAKEKVQLPYEFLVFHYKLVRSTKKQDLNKQGIFDREGDVAVVFDMNEVHAFHFDLFDDLNLQAKDVSALQGRIIKANCSEKEVLEQSIECIKWQYLRKVFHAIPQLTLIQRKRFYREAWRLELMCRGKQYEKFAYRDRFGAENEHISGLRVRLTT</sequence>